<protein>
    <recommendedName>
        <fullName evidence="10">Transaldolase</fullName>
    </recommendedName>
</protein>
<dbReference type="InterPro" id="IPR001585">
    <property type="entry name" value="TAL/FSA"/>
</dbReference>
<name>X1GU05_9ZZZZ</name>
<comment type="caution">
    <text evidence="9">The sequence shown here is derived from an EMBL/GenBank/DDBJ whole genome shotgun (WGS) entry which is preliminary data.</text>
</comment>
<keyword evidence="8" id="KW-0704">Schiff base</keyword>
<dbReference type="Pfam" id="PF00923">
    <property type="entry name" value="TAL_FSA"/>
    <property type="match status" value="1"/>
</dbReference>
<accession>X1GU05</accession>
<dbReference type="GO" id="GO:0004801">
    <property type="term" value="F:transaldolase activity"/>
    <property type="evidence" value="ECO:0007669"/>
    <property type="project" value="InterPro"/>
</dbReference>
<evidence type="ECO:0000256" key="1">
    <source>
        <dbReference type="ARBA" id="ARBA00003518"/>
    </source>
</evidence>
<evidence type="ECO:0000256" key="3">
    <source>
        <dbReference type="ARBA" id="ARBA00004959"/>
    </source>
</evidence>
<dbReference type="InterPro" id="IPR004732">
    <property type="entry name" value="Transaldolase_2"/>
</dbReference>
<evidence type="ECO:0000256" key="8">
    <source>
        <dbReference type="ARBA" id="ARBA00023270"/>
    </source>
</evidence>
<comment type="subcellular location">
    <subcellularLocation>
        <location evidence="2">Cytoplasm</location>
    </subcellularLocation>
</comment>
<sequence length="173" mass="18646">MIKVPATGAGIPAIEVLIGEGVNVNVTLIFSLGHYEPVAEAYITGLERRLAAGGDVSSIASVASFFVSRVDTAVDMALEKIGHPEIQGKIAIANAKVAYARFREIFSGERWDRLVAHGARVQRVLWGSTGTKNPRYPDTLYVDSLIGRDTVNTLPPATLQPSLTTGKWPKSWS</sequence>
<dbReference type="HAMAP" id="MF_00493">
    <property type="entry name" value="Transaldolase_2"/>
    <property type="match status" value="1"/>
</dbReference>
<keyword evidence="6" id="KW-0808">Transferase</keyword>
<comment type="similarity">
    <text evidence="4">Belongs to the transaldolase family. Type 2 subfamily.</text>
</comment>
<dbReference type="AlphaFoldDB" id="X1GU05"/>
<dbReference type="Gene3D" id="3.20.20.70">
    <property type="entry name" value="Aldolase class I"/>
    <property type="match status" value="1"/>
</dbReference>
<feature type="non-terminal residue" evidence="9">
    <location>
        <position position="173"/>
    </location>
</feature>
<keyword evidence="5" id="KW-0963">Cytoplasm</keyword>
<evidence type="ECO:0000256" key="7">
    <source>
        <dbReference type="ARBA" id="ARBA00023126"/>
    </source>
</evidence>
<dbReference type="InterPro" id="IPR013785">
    <property type="entry name" value="Aldolase_TIM"/>
</dbReference>
<organism evidence="9">
    <name type="scientific">marine sediment metagenome</name>
    <dbReference type="NCBI Taxonomy" id="412755"/>
    <lineage>
        <taxon>unclassified sequences</taxon>
        <taxon>metagenomes</taxon>
        <taxon>ecological metagenomes</taxon>
    </lineage>
</organism>
<evidence type="ECO:0000256" key="5">
    <source>
        <dbReference type="ARBA" id="ARBA00022490"/>
    </source>
</evidence>
<dbReference type="GO" id="GO:0005975">
    <property type="term" value="P:carbohydrate metabolic process"/>
    <property type="evidence" value="ECO:0007669"/>
    <property type="project" value="InterPro"/>
</dbReference>
<gene>
    <name evidence="9" type="ORF">S03H2_33408</name>
</gene>
<dbReference type="PANTHER" id="PTHR10683:SF31">
    <property type="entry name" value="TRANSALDOLASE"/>
    <property type="match status" value="1"/>
</dbReference>
<evidence type="ECO:0000256" key="2">
    <source>
        <dbReference type="ARBA" id="ARBA00004496"/>
    </source>
</evidence>
<dbReference type="UniPathway" id="UPA00115"/>
<comment type="pathway">
    <text evidence="3">Carbohydrate degradation; pentose phosphate pathway.</text>
</comment>
<dbReference type="GO" id="GO:0006098">
    <property type="term" value="P:pentose-phosphate shunt"/>
    <property type="evidence" value="ECO:0007669"/>
    <property type="project" value="UniProtKB-UniPathway"/>
</dbReference>
<dbReference type="GO" id="GO:0005737">
    <property type="term" value="C:cytoplasm"/>
    <property type="evidence" value="ECO:0007669"/>
    <property type="project" value="UniProtKB-SubCell"/>
</dbReference>
<reference evidence="9" key="1">
    <citation type="journal article" date="2014" name="Front. Microbiol.">
        <title>High frequency of phylogenetically diverse reductive dehalogenase-homologous genes in deep subseafloor sedimentary metagenomes.</title>
        <authorList>
            <person name="Kawai M."/>
            <person name="Futagami T."/>
            <person name="Toyoda A."/>
            <person name="Takaki Y."/>
            <person name="Nishi S."/>
            <person name="Hori S."/>
            <person name="Arai W."/>
            <person name="Tsubouchi T."/>
            <person name="Morono Y."/>
            <person name="Uchiyama I."/>
            <person name="Ito T."/>
            <person name="Fujiyama A."/>
            <person name="Inagaki F."/>
            <person name="Takami H."/>
        </authorList>
    </citation>
    <scope>NUCLEOTIDE SEQUENCE</scope>
    <source>
        <strain evidence="9">Expedition CK06-06</strain>
    </source>
</reference>
<comment type="function">
    <text evidence="1">Transaldolase is important for the balance of metabolites in the pentose-phosphate pathway.</text>
</comment>
<dbReference type="EMBL" id="BARU01020331">
    <property type="protein sequence ID" value="GAH48355.1"/>
    <property type="molecule type" value="Genomic_DNA"/>
</dbReference>
<evidence type="ECO:0000256" key="4">
    <source>
        <dbReference type="ARBA" id="ARBA00008426"/>
    </source>
</evidence>
<evidence type="ECO:0000256" key="6">
    <source>
        <dbReference type="ARBA" id="ARBA00022679"/>
    </source>
</evidence>
<evidence type="ECO:0008006" key="10">
    <source>
        <dbReference type="Google" id="ProtNLM"/>
    </source>
</evidence>
<dbReference type="PANTHER" id="PTHR10683">
    <property type="entry name" value="TRANSALDOLASE"/>
    <property type="match status" value="1"/>
</dbReference>
<evidence type="ECO:0000313" key="9">
    <source>
        <dbReference type="EMBL" id="GAH48355.1"/>
    </source>
</evidence>
<proteinExistence type="inferred from homology"/>
<dbReference type="SUPFAM" id="SSF51569">
    <property type="entry name" value="Aldolase"/>
    <property type="match status" value="1"/>
</dbReference>
<keyword evidence="7" id="KW-0570">Pentose shunt</keyword>